<reference evidence="1 2" key="1">
    <citation type="submission" date="2023-09" db="EMBL/GenBank/DDBJ databases">
        <authorList>
            <person name="Rey-Velasco X."/>
        </authorList>
    </citation>
    <scope>NUCLEOTIDE SEQUENCE [LARGE SCALE GENOMIC DNA]</scope>
    <source>
        <strain evidence="1 2">F297</strain>
    </source>
</reference>
<evidence type="ECO:0000313" key="2">
    <source>
        <dbReference type="Proteomes" id="UP001248819"/>
    </source>
</evidence>
<accession>A0ABU3CZK6</accession>
<dbReference type="Proteomes" id="UP001248819">
    <property type="component" value="Unassembled WGS sequence"/>
</dbReference>
<feature type="non-terminal residue" evidence="1">
    <location>
        <position position="1"/>
    </location>
</feature>
<dbReference type="RefSeq" id="WP_432264541.1">
    <property type="nucleotide sequence ID" value="NZ_JAVRHP010000140.1"/>
</dbReference>
<organism evidence="1 2">
    <name type="scientific">Autumnicola edwardsiae</name>
    <dbReference type="NCBI Taxonomy" id="3075594"/>
    <lineage>
        <taxon>Bacteria</taxon>
        <taxon>Pseudomonadati</taxon>
        <taxon>Bacteroidota</taxon>
        <taxon>Flavobacteriia</taxon>
        <taxon>Flavobacteriales</taxon>
        <taxon>Flavobacteriaceae</taxon>
        <taxon>Autumnicola</taxon>
    </lineage>
</organism>
<evidence type="ECO:0000313" key="1">
    <source>
        <dbReference type="EMBL" id="MDT0651612.1"/>
    </source>
</evidence>
<proteinExistence type="predicted"/>
<comment type="caution">
    <text evidence="1">The sequence shown here is derived from an EMBL/GenBank/DDBJ whole genome shotgun (WGS) entry which is preliminary data.</text>
</comment>
<dbReference type="EMBL" id="JAVRHP010000140">
    <property type="protein sequence ID" value="MDT0651612.1"/>
    <property type="molecule type" value="Genomic_DNA"/>
</dbReference>
<dbReference type="Pfam" id="PF22564">
    <property type="entry name" value="HAAS"/>
    <property type="match status" value="1"/>
</dbReference>
<protein>
    <submittedName>
        <fullName evidence="1">Uncharacterized protein</fullName>
    </submittedName>
</protein>
<gene>
    <name evidence="1" type="ORF">RM529_15765</name>
</gene>
<keyword evidence="2" id="KW-1185">Reference proteome</keyword>
<name>A0ABU3CZK6_9FLAO</name>
<sequence length="61" mass="7140">IYKNYMNRIEKTVSSLSKSDQKEVLLEFNSHIYEGLTRKHKGNETNQLLDILDKLGEPGRF</sequence>